<evidence type="ECO:0000256" key="10">
    <source>
        <dbReference type="ARBA" id="ARBA00023204"/>
    </source>
</evidence>
<accession>A0A0C3LHW3</accession>
<keyword evidence="4" id="KW-0132">Cell division</keyword>
<proteinExistence type="inferred from homology"/>
<dbReference type="InterPro" id="IPR012309">
    <property type="entry name" value="DNA_ligase_ATP-dep_C"/>
</dbReference>
<dbReference type="GO" id="GO:0005634">
    <property type="term" value="C:nucleus"/>
    <property type="evidence" value="ECO:0007669"/>
    <property type="project" value="UniProtKB-SubCell"/>
</dbReference>
<dbReference type="InterPro" id="IPR012310">
    <property type="entry name" value="DNA_ligase_ATP-dep_cent"/>
</dbReference>
<dbReference type="OrthoDB" id="206088at2759"/>
<comment type="subcellular location">
    <subcellularLocation>
        <location evidence="1">Nucleus</location>
    </subcellularLocation>
</comment>
<dbReference type="HOGENOM" id="CLU_005138_4_2_1"/>
<reference evidence="17 18" key="1">
    <citation type="submission" date="2014-04" db="EMBL/GenBank/DDBJ databases">
        <authorList>
            <consortium name="DOE Joint Genome Institute"/>
            <person name="Kuo A."/>
            <person name="Girlanda M."/>
            <person name="Perotto S."/>
            <person name="Kohler A."/>
            <person name="Nagy L.G."/>
            <person name="Floudas D."/>
            <person name="Copeland A."/>
            <person name="Barry K.W."/>
            <person name="Cichocki N."/>
            <person name="Veneault-Fourrey C."/>
            <person name="LaButti K."/>
            <person name="Lindquist E.A."/>
            <person name="Lipzen A."/>
            <person name="Lundell T."/>
            <person name="Morin E."/>
            <person name="Murat C."/>
            <person name="Sun H."/>
            <person name="Tunlid A."/>
            <person name="Henrissat B."/>
            <person name="Grigoriev I.V."/>
            <person name="Hibbett D.S."/>
            <person name="Martin F."/>
            <person name="Nordberg H.P."/>
            <person name="Cantor M.N."/>
            <person name="Hua S.X."/>
        </authorList>
    </citation>
    <scope>NUCLEOTIDE SEQUENCE [LARGE SCALE GENOMIC DNA]</scope>
    <source>
        <strain evidence="17 18">MUT 4182</strain>
    </source>
</reference>
<sequence>MTKPAPPQQSSLNEMWNKKKAKPPKKNVEEDVAMGDAEEDTNQPSSSTCKPPRRPAARKRRVVDSEDEEMPAPSDAKTSKKTSSTTAKPASKLKPPPAKKSKPSPAPTTEDEDDPSPGISAPVTGAPSEAENDVAENEDEGESEIDDEEEGAETSAAAKLAATKSAALPNVERKDVEWKDGQPIPYAALAHVFSLIEATTKRLEITSLLTAFFLLVIQRRKKDDPDSMRQAVYLCINRLCPDFVGVELGIGESLLVKAIAESTGRKPKEVQADLKKEGDLGLVAKNSKNSQRLLFKPKPLTLPFVFSKLEEIAKTAGHSSQNKKIAIITKLLAACQGDEAKYIIRSLEGKLRIRLAERTVLVAIAHAAVLSGRALTTTLIMQHWLTFSIQEGRKLNKEQLAARLESATNTLKAVYSELPTYDLVIPALLQYGIDELPKHCKLTPGIPLKPMLAKPTKAIGEVLDRFEGKTFTCEYKYDGERAQVHKLPDGSVAVFSRNSEDMSKKYPDLDIQTFLETSVKDGCEGLMVKMLDSTDSHYEPSRRSVNWLKLKKDYLSGVGDSLDLVVVGAYYGKGKRTNVYGAYLLACYDSDSEQFQTICKIGTGFSDEVLAEQFKQLSPLEIGGDKARGDVDVGGAKPDVWLKPEVVWEVLTADLSLSPIYTAAKGLVDERGISLRFPRFVRARDDKGPEDATGPEQISEMYERQALAQSKGNKKKGDGGEDDFW</sequence>
<evidence type="ECO:0000259" key="16">
    <source>
        <dbReference type="PROSITE" id="PS50160"/>
    </source>
</evidence>
<keyword evidence="18" id="KW-1185">Reference proteome</keyword>
<dbReference type="PROSITE" id="PS00333">
    <property type="entry name" value="DNA_LIGASE_A2"/>
    <property type="match status" value="1"/>
</dbReference>
<feature type="domain" description="ATP-dependent DNA ligase family profile" evidence="16">
    <location>
        <begin position="510"/>
        <end position="589"/>
    </location>
</feature>
<evidence type="ECO:0000256" key="9">
    <source>
        <dbReference type="ARBA" id="ARBA00023172"/>
    </source>
</evidence>
<evidence type="ECO:0000256" key="8">
    <source>
        <dbReference type="ARBA" id="ARBA00022840"/>
    </source>
</evidence>
<dbReference type="GO" id="GO:0005524">
    <property type="term" value="F:ATP binding"/>
    <property type="evidence" value="ECO:0007669"/>
    <property type="project" value="UniProtKB-KW"/>
</dbReference>
<feature type="compositionally biased region" description="Acidic residues" evidence="15">
    <location>
        <begin position="130"/>
        <end position="152"/>
    </location>
</feature>
<evidence type="ECO:0000256" key="5">
    <source>
        <dbReference type="ARBA" id="ARBA00022705"/>
    </source>
</evidence>
<dbReference type="FunFam" id="2.40.50.140:FF:000062">
    <property type="entry name" value="DNA ligase"/>
    <property type="match status" value="1"/>
</dbReference>
<dbReference type="SUPFAM" id="SSF117018">
    <property type="entry name" value="ATP-dependent DNA ligase DNA-binding domain"/>
    <property type="match status" value="1"/>
</dbReference>
<feature type="compositionally biased region" description="Acidic residues" evidence="15">
    <location>
        <begin position="30"/>
        <end position="41"/>
    </location>
</feature>
<dbReference type="Proteomes" id="UP000054248">
    <property type="component" value="Unassembled WGS sequence"/>
</dbReference>
<evidence type="ECO:0000256" key="2">
    <source>
        <dbReference type="ARBA" id="ARBA00007572"/>
    </source>
</evidence>
<dbReference type="PANTHER" id="PTHR45674:SF4">
    <property type="entry name" value="DNA LIGASE 1"/>
    <property type="match status" value="1"/>
</dbReference>
<name>A0A0C3LHW3_9AGAM</name>
<evidence type="ECO:0000313" key="18">
    <source>
        <dbReference type="Proteomes" id="UP000054248"/>
    </source>
</evidence>
<feature type="region of interest" description="Disordered" evidence="15">
    <location>
        <begin position="704"/>
        <end position="725"/>
    </location>
</feature>
<feature type="region of interest" description="Disordered" evidence="15">
    <location>
        <begin position="1"/>
        <end position="155"/>
    </location>
</feature>
<dbReference type="GO" id="GO:1903461">
    <property type="term" value="P:Okazaki fragment processing involved in mitotic DNA replication"/>
    <property type="evidence" value="ECO:0007669"/>
    <property type="project" value="TreeGrafter"/>
</dbReference>
<dbReference type="InterPro" id="IPR036599">
    <property type="entry name" value="DNA_ligase_N_sf"/>
</dbReference>
<feature type="compositionally biased region" description="Low complexity" evidence="15">
    <location>
        <begin position="72"/>
        <end position="93"/>
    </location>
</feature>
<keyword evidence="11" id="KW-0539">Nucleus</keyword>
<dbReference type="EMBL" id="KN823152">
    <property type="protein sequence ID" value="KIO21022.1"/>
    <property type="molecule type" value="Genomic_DNA"/>
</dbReference>
<dbReference type="AlphaFoldDB" id="A0A0C3LHW3"/>
<keyword evidence="12" id="KW-0131">Cell cycle</keyword>
<dbReference type="GO" id="GO:0003677">
    <property type="term" value="F:DNA binding"/>
    <property type="evidence" value="ECO:0007669"/>
    <property type="project" value="InterPro"/>
</dbReference>
<evidence type="ECO:0000256" key="6">
    <source>
        <dbReference type="ARBA" id="ARBA00022741"/>
    </source>
</evidence>
<evidence type="ECO:0000256" key="15">
    <source>
        <dbReference type="SAM" id="MobiDB-lite"/>
    </source>
</evidence>
<dbReference type="Gene3D" id="2.40.50.140">
    <property type="entry name" value="Nucleic acid-binding proteins"/>
    <property type="match status" value="1"/>
</dbReference>
<comment type="similarity">
    <text evidence="2">Belongs to the ATP-dependent DNA ligase family.</text>
</comment>
<dbReference type="SUPFAM" id="SSF56091">
    <property type="entry name" value="DNA ligase/mRNA capping enzyme, catalytic domain"/>
    <property type="match status" value="2"/>
</dbReference>
<organism evidence="17 18">
    <name type="scientific">Tulasnella calospora MUT 4182</name>
    <dbReference type="NCBI Taxonomy" id="1051891"/>
    <lineage>
        <taxon>Eukaryota</taxon>
        <taxon>Fungi</taxon>
        <taxon>Dikarya</taxon>
        <taxon>Basidiomycota</taxon>
        <taxon>Agaricomycotina</taxon>
        <taxon>Agaricomycetes</taxon>
        <taxon>Cantharellales</taxon>
        <taxon>Tulasnellaceae</taxon>
        <taxon>Tulasnella</taxon>
    </lineage>
</organism>
<dbReference type="GO" id="GO:0051301">
    <property type="term" value="P:cell division"/>
    <property type="evidence" value="ECO:0007669"/>
    <property type="project" value="UniProtKB-KW"/>
</dbReference>
<evidence type="ECO:0000256" key="1">
    <source>
        <dbReference type="ARBA" id="ARBA00004123"/>
    </source>
</evidence>
<keyword evidence="3" id="KW-0436">Ligase</keyword>
<dbReference type="Pfam" id="PF04679">
    <property type="entry name" value="DNA_ligase_A_C"/>
    <property type="match status" value="1"/>
</dbReference>
<evidence type="ECO:0000256" key="14">
    <source>
        <dbReference type="ARBA" id="ARBA00041666"/>
    </source>
</evidence>
<dbReference type="Gene3D" id="1.10.3260.10">
    <property type="entry name" value="DNA ligase, ATP-dependent, N-terminal domain"/>
    <property type="match status" value="1"/>
</dbReference>
<dbReference type="SUPFAM" id="SSF50249">
    <property type="entry name" value="Nucleic acid-binding proteins"/>
    <property type="match status" value="1"/>
</dbReference>
<keyword evidence="5" id="KW-0235">DNA replication</keyword>
<dbReference type="PROSITE" id="PS00697">
    <property type="entry name" value="DNA_LIGASE_A1"/>
    <property type="match status" value="1"/>
</dbReference>
<keyword evidence="10" id="KW-0234">DNA repair</keyword>
<evidence type="ECO:0000256" key="11">
    <source>
        <dbReference type="ARBA" id="ARBA00023242"/>
    </source>
</evidence>
<dbReference type="FunFam" id="1.10.3260.10:FF:000001">
    <property type="entry name" value="DNA ligase"/>
    <property type="match status" value="1"/>
</dbReference>
<evidence type="ECO:0000313" key="17">
    <source>
        <dbReference type="EMBL" id="KIO21022.1"/>
    </source>
</evidence>
<dbReference type="PANTHER" id="PTHR45674">
    <property type="entry name" value="DNA LIGASE 1/3 FAMILY MEMBER"/>
    <property type="match status" value="1"/>
</dbReference>
<dbReference type="InterPro" id="IPR012340">
    <property type="entry name" value="NA-bd_OB-fold"/>
</dbReference>
<dbReference type="InterPro" id="IPR012308">
    <property type="entry name" value="DNA_ligase_ATP-dep_N"/>
</dbReference>
<dbReference type="Pfam" id="PF04675">
    <property type="entry name" value="DNA_ligase_A_N"/>
    <property type="match status" value="1"/>
</dbReference>
<dbReference type="GO" id="GO:0003910">
    <property type="term" value="F:DNA ligase (ATP) activity"/>
    <property type="evidence" value="ECO:0007669"/>
    <property type="project" value="InterPro"/>
</dbReference>
<evidence type="ECO:0000256" key="13">
    <source>
        <dbReference type="ARBA" id="ARBA00041131"/>
    </source>
</evidence>
<dbReference type="Pfam" id="PF01068">
    <property type="entry name" value="DNA_ligase_A_M"/>
    <property type="match status" value="2"/>
</dbReference>
<dbReference type="InterPro" id="IPR016059">
    <property type="entry name" value="DNA_ligase_ATP-dep_CS"/>
</dbReference>
<keyword evidence="8" id="KW-0067">ATP-binding</keyword>
<keyword evidence="7" id="KW-0227">DNA damage</keyword>
<dbReference type="GO" id="GO:0006281">
    <property type="term" value="P:DNA repair"/>
    <property type="evidence" value="ECO:0007669"/>
    <property type="project" value="UniProtKB-KW"/>
</dbReference>
<evidence type="ECO:0000256" key="12">
    <source>
        <dbReference type="ARBA" id="ARBA00023306"/>
    </source>
</evidence>
<protein>
    <recommendedName>
        <fullName evidence="13">DNA ligase 1</fullName>
    </recommendedName>
    <alternativeName>
        <fullName evidence="14">DNA ligase I</fullName>
    </alternativeName>
</protein>
<dbReference type="Gene3D" id="3.30.470.30">
    <property type="entry name" value="DNA ligase/mRNA capping enzyme"/>
    <property type="match status" value="2"/>
</dbReference>
<dbReference type="GO" id="GO:0006310">
    <property type="term" value="P:DNA recombination"/>
    <property type="evidence" value="ECO:0007669"/>
    <property type="project" value="UniProtKB-KW"/>
</dbReference>
<evidence type="ECO:0000256" key="7">
    <source>
        <dbReference type="ARBA" id="ARBA00022763"/>
    </source>
</evidence>
<dbReference type="PROSITE" id="PS50160">
    <property type="entry name" value="DNA_LIGASE_A3"/>
    <property type="match status" value="1"/>
</dbReference>
<keyword evidence="6" id="KW-0547">Nucleotide-binding</keyword>
<evidence type="ECO:0000256" key="3">
    <source>
        <dbReference type="ARBA" id="ARBA00022598"/>
    </source>
</evidence>
<dbReference type="STRING" id="1051891.A0A0C3LHW3"/>
<keyword evidence="9" id="KW-0233">DNA recombination</keyword>
<evidence type="ECO:0000256" key="4">
    <source>
        <dbReference type="ARBA" id="ARBA00022618"/>
    </source>
</evidence>
<reference evidence="18" key="2">
    <citation type="submission" date="2015-01" db="EMBL/GenBank/DDBJ databases">
        <title>Evolutionary Origins and Diversification of the Mycorrhizal Mutualists.</title>
        <authorList>
            <consortium name="DOE Joint Genome Institute"/>
            <consortium name="Mycorrhizal Genomics Consortium"/>
            <person name="Kohler A."/>
            <person name="Kuo A."/>
            <person name="Nagy L.G."/>
            <person name="Floudas D."/>
            <person name="Copeland A."/>
            <person name="Barry K.W."/>
            <person name="Cichocki N."/>
            <person name="Veneault-Fourrey C."/>
            <person name="LaButti K."/>
            <person name="Lindquist E.A."/>
            <person name="Lipzen A."/>
            <person name="Lundell T."/>
            <person name="Morin E."/>
            <person name="Murat C."/>
            <person name="Riley R."/>
            <person name="Ohm R."/>
            <person name="Sun H."/>
            <person name="Tunlid A."/>
            <person name="Henrissat B."/>
            <person name="Grigoriev I.V."/>
            <person name="Hibbett D.S."/>
            <person name="Martin F."/>
        </authorList>
    </citation>
    <scope>NUCLEOTIDE SEQUENCE [LARGE SCALE GENOMIC DNA]</scope>
    <source>
        <strain evidence="18">MUT 4182</strain>
    </source>
</reference>
<dbReference type="GO" id="GO:0005739">
    <property type="term" value="C:mitochondrion"/>
    <property type="evidence" value="ECO:0007669"/>
    <property type="project" value="TreeGrafter"/>
</dbReference>
<gene>
    <name evidence="17" type="ORF">M407DRAFT_80852</name>
</gene>
<feature type="compositionally biased region" description="Basic residues" evidence="15">
    <location>
        <begin position="51"/>
        <end position="61"/>
    </location>
</feature>
<dbReference type="CDD" id="cd07969">
    <property type="entry name" value="OBF_DNA_ligase_I"/>
    <property type="match status" value="1"/>
</dbReference>
<dbReference type="InterPro" id="IPR050191">
    <property type="entry name" value="ATP-dep_DNA_ligase"/>
</dbReference>